<dbReference type="Pfam" id="PF19279">
    <property type="entry name" value="YegS_C"/>
    <property type="match status" value="1"/>
</dbReference>
<feature type="signal peptide" evidence="1">
    <location>
        <begin position="1"/>
        <end position="20"/>
    </location>
</feature>
<gene>
    <name evidence="3" type="ORF">NBM05_12155</name>
</gene>
<dbReference type="GO" id="GO:0019242">
    <property type="term" value="P:methylglyoxal biosynthetic process"/>
    <property type="evidence" value="ECO:0007669"/>
    <property type="project" value="InterPro"/>
</dbReference>
<dbReference type="Gene3D" id="2.60.200.40">
    <property type="match status" value="1"/>
</dbReference>
<dbReference type="PANTHER" id="PTHR30492">
    <property type="entry name" value="METHYLGLYOXAL SYNTHASE"/>
    <property type="match status" value="1"/>
</dbReference>
<evidence type="ECO:0000259" key="2">
    <source>
        <dbReference type="PROSITE" id="PS50146"/>
    </source>
</evidence>
<reference evidence="3" key="1">
    <citation type="submission" date="2022-06" db="EMBL/GenBank/DDBJ databases">
        <title>Rothia sp. isolated from sandalwood seedling.</title>
        <authorList>
            <person name="Tuikhar N."/>
            <person name="Kirdat K."/>
            <person name="Thorat V."/>
            <person name="Swetha P."/>
            <person name="Padma S."/>
            <person name="Sundararaj R."/>
            <person name="Yadav A."/>
        </authorList>
    </citation>
    <scope>NUCLEOTIDE SEQUENCE</scope>
    <source>
        <strain evidence="3">AR01</strain>
    </source>
</reference>
<dbReference type="SMART" id="SM00046">
    <property type="entry name" value="DAGKc"/>
    <property type="match status" value="1"/>
</dbReference>
<dbReference type="PANTHER" id="PTHR30492:SF0">
    <property type="entry name" value="METHYLGLYOXAL SYNTHASE"/>
    <property type="match status" value="1"/>
</dbReference>
<accession>A0A9X2HFG3</accession>
<dbReference type="InterPro" id="IPR016064">
    <property type="entry name" value="NAD/diacylglycerol_kinase_sf"/>
</dbReference>
<protein>
    <submittedName>
        <fullName evidence="3">Diacylglycerol kinase family lipid kinase</fullName>
    </submittedName>
</protein>
<dbReference type="Proteomes" id="UP001139502">
    <property type="component" value="Unassembled WGS sequence"/>
</dbReference>
<dbReference type="Gene3D" id="3.40.50.10330">
    <property type="entry name" value="Probable inorganic polyphosphate/atp-NAD kinase, domain 1"/>
    <property type="match status" value="1"/>
</dbReference>
<dbReference type="SUPFAM" id="SSF111331">
    <property type="entry name" value="NAD kinase/diacylglycerol kinase-like"/>
    <property type="match status" value="1"/>
</dbReference>
<keyword evidence="3" id="KW-0418">Kinase</keyword>
<dbReference type="GO" id="GO:0016301">
    <property type="term" value="F:kinase activity"/>
    <property type="evidence" value="ECO:0007669"/>
    <property type="project" value="UniProtKB-KW"/>
</dbReference>
<keyword evidence="3" id="KW-0808">Transferase</keyword>
<keyword evidence="1" id="KW-0732">Signal</keyword>
<sequence>MRLRGRATATAAAAIGGAVAASTAAAWSLRPRIFPQPLPWRPRLEPGPPRRVGVVFNPTKEAAQVGCSTVARELQRVGWPEARYYETASDDPGTGMAHKALEDGCEIVIAAGGDGTVRSVGEALSETDATLGILPLGTGNLLARNLEIPLNDLVGCVDIALHGAARRIDMVGLRVNFEGGRTSEMNYLVMGGAGFDAQIMTDAKEELKSRWGWIAYVEAGMRNLVASRSPIALRVDGGKRIRRRIQSVLIANCGEIQAGIQLAASSRADDGQLEVILLTPRNLLGWGALAFQVLGRHRRGTPVIEHLHGSSVELDFGSSPQPVELDGDLIGTALNLTARIRPGVLNVHTYPERTPPTLRTWLGFNAG</sequence>
<dbReference type="Pfam" id="PF00781">
    <property type="entry name" value="DAGK_cat"/>
    <property type="match status" value="1"/>
</dbReference>
<dbReference type="InterPro" id="IPR045540">
    <property type="entry name" value="YegS/DAGK_C"/>
</dbReference>
<dbReference type="PROSITE" id="PS50146">
    <property type="entry name" value="DAGK"/>
    <property type="match status" value="1"/>
</dbReference>
<dbReference type="GO" id="GO:0008929">
    <property type="term" value="F:methylglyoxal synthase activity"/>
    <property type="evidence" value="ECO:0007669"/>
    <property type="project" value="InterPro"/>
</dbReference>
<dbReference type="InterPro" id="IPR017438">
    <property type="entry name" value="ATP-NAD_kinase_N"/>
</dbReference>
<dbReference type="AlphaFoldDB" id="A0A9X2HFG3"/>
<dbReference type="EMBL" id="JANAFB010000035">
    <property type="protein sequence ID" value="MCP3426732.1"/>
    <property type="molecule type" value="Genomic_DNA"/>
</dbReference>
<comment type="caution">
    <text evidence="3">The sequence shown here is derived from an EMBL/GenBank/DDBJ whole genome shotgun (WGS) entry which is preliminary data.</text>
</comment>
<name>A0A9X2HFG3_9MICC</name>
<dbReference type="RefSeq" id="WP_254167812.1">
    <property type="nucleotide sequence ID" value="NZ_JANAFB010000035.1"/>
</dbReference>
<proteinExistence type="predicted"/>
<organism evidence="3 4">
    <name type="scientific">Rothia santali</name>
    <dbReference type="NCBI Taxonomy" id="2949643"/>
    <lineage>
        <taxon>Bacteria</taxon>
        <taxon>Bacillati</taxon>
        <taxon>Actinomycetota</taxon>
        <taxon>Actinomycetes</taxon>
        <taxon>Micrococcales</taxon>
        <taxon>Micrococcaceae</taxon>
        <taxon>Rothia</taxon>
    </lineage>
</organism>
<keyword evidence="4" id="KW-1185">Reference proteome</keyword>
<dbReference type="InterPro" id="IPR004363">
    <property type="entry name" value="Methylgl_synth"/>
</dbReference>
<feature type="chain" id="PRO_5040979386" evidence="1">
    <location>
        <begin position="21"/>
        <end position="367"/>
    </location>
</feature>
<evidence type="ECO:0000256" key="1">
    <source>
        <dbReference type="SAM" id="SignalP"/>
    </source>
</evidence>
<dbReference type="GO" id="GO:0005829">
    <property type="term" value="C:cytosol"/>
    <property type="evidence" value="ECO:0007669"/>
    <property type="project" value="TreeGrafter"/>
</dbReference>
<evidence type="ECO:0000313" key="3">
    <source>
        <dbReference type="EMBL" id="MCP3426732.1"/>
    </source>
</evidence>
<feature type="domain" description="DAGKc" evidence="2">
    <location>
        <begin position="47"/>
        <end position="179"/>
    </location>
</feature>
<evidence type="ECO:0000313" key="4">
    <source>
        <dbReference type="Proteomes" id="UP001139502"/>
    </source>
</evidence>
<dbReference type="InterPro" id="IPR001206">
    <property type="entry name" value="Diacylglycerol_kinase_cat_dom"/>
</dbReference>